<organism evidence="2 3">
    <name type="scientific">Venustampulla echinocandica</name>
    <dbReference type="NCBI Taxonomy" id="2656787"/>
    <lineage>
        <taxon>Eukaryota</taxon>
        <taxon>Fungi</taxon>
        <taxon>Dikarya</taxon>
        <taxon>Ascomycota</taxon>
        <taxon>Pezizomycotina</taxon>
        <taxon>Leotiomycetes</taxon>
        <taxon>Helotiales</taxon>
        <taxon>Pleuroascaceae</taxon>
        <taxon>Venustampulla</taxon>
    </lineage>
</organism>
<feature type="domain" description="Aminoglycoside phosphotransferase" evidence="1">
    <location>
        <begin position="78"/>
        <end position="224"/>
    </location>
</feature>
<evidence type="ECO:0000313" key="3">
    <source>
        <dbReference type="Proteomes" id="UP000254866"/>
    </source>
</evidence>
<dbReference type="Pfam" id="PF01636">
    <property type="entry name" value="APH"/>
    <property type="match status" value="1"/>
</dbReference>
<reference evidence="2 3" key="1">
    <citation type="journal article" date="2018" name="IMA Fungus">
        <title>IMA Genome-F 9: Draft genome sequence of Annulohypoxylon stygium, Aspergillus mulundensis, Berkeleyomyces basicola (syn. Thielaviopsis basicola), Ceratocystis smalleyi, two Cercospora beticola strains, Coleophoma cylindrospora, Fusarium fracticaudum, Phialophora cf. hyalina, and Morchella septimelata.</title>
        <authorList>
            <person name="Wingfield B.D."/>
            <person name="Bills G.F."/>
            <person name="Dong Y."/>
            <person name="Huang W."/>
            <person name="Nel W.J."/>
            <person name="Swalarsk-Parry B.S."/>
            <person name="Vaghefi N."/>
            <person name="Wilken P.M."/>
            <person name="An Z."/>
            <person name="de Beer Z.W."/>
            <person name="De Vos L."/>
            <person name="Chen L."/>
            <person name="Duong T.A."/>
            <person name="Gao Y."/>
            <person name="Hammerbacher A."/>
            <person name="Kikkert J.R."/>
            <person name="Li Y."/>
            <person name="Li H."/>
            <person name="Li K."/>
            <person name="Li Q."/>
            <person name="Liu X."/>
            <person name="Ma X."/>
            <person name="Naidoo K."/>
            <person name="Pethybridge S.J."/>
            <person name="Sun J."/>
            <person name="Steenkamp E.T."/>
            <person name="van der Nest M.A."/>
            <person name="van Wyk S."/>
            <person name="Wingfield M.J."/>
            <person name="Xiong C."/>
            <person name="Yue Q."/>
            <person name="Zhang X."/>
        </authorList>
    </citation>
    <scope>NUCLEOTIDE SEQUENCE [LARGE SCALE GENOMIC DNA]</scope>
    <source>
        <strain evidence="2 3">BP 5553</strain>
    </source>
</reference>
<dbReference type="Proteomes" id="UP000254866">
    <property type="component" value="Unassembled WGS sequence"/>
</dbReference>
<dbReference type="SUPFAM" id="SSF56112">
    <property type="entry name" value="Protein kinase-like (PK-like)"/>
    <property type="match status" value="1"/>
</dbReference>
<protein>
    <recommendedName>
        <fullName evidence="1">Aminoglycoside phosphotransferase domain-containing protein</fullName>
    </recommendedName>
</protein>
<dbReference type="InterPro" id="IPR051678">
    <property type="entry name" value="AGP_Transferase"/>
</dbReference>
<gene>
    <name evidence="2" type="ORF">BP5553_00062</name>
</gene>
<dbReference type="OrthoDB" id="5598852at2759"/>
<sequence>MTISITSNADLPKCLDTESKQVKKAMQLAHSHSGIPAKTAQGPPIQGFFSRTMIVTLQNGEEVVIQFRPEPLDMEPFKLAREAFGSFVPDIELLEDKELESDNIWVYWMTRIPGKPWFEARNRKGPKALVTINKSLGRILSKGHIKGSSDEVVDNKLRPRLELLLSSDDGQILPFKDMITDLLGKLDQLKTLPLFMSHFDLNELNVMLDENCEVSGMVDWEFSKPLPFGMGFDRIHTLAGEFSEKKFHMPDEFHESERGFWQEVFDGVPVDLRKVLDANLDVVQMAVILGTLLGTFELEEGKIVCNPVSVEALPKFLSYRIPFIRGSDPPYSK</sequence>
<dbReference type="AlphaFoldDB" id="A0A370TX40"/>
<dbReference type="PANTHER" id="PTHR21310">
    <property type="entry name" value="AMINOGLYCOSIDE PHOSPHOTRANSFERASE-RELATED-RELATED"/>
    <property type="match status" value="1"/>
</dbReference>
<comment type="caution">
    <text evidence="2">The sequence shown here is derived from an EMBL/GenBank/DDBJ whole genome shotgun (WGS) entry which is preliminary data.</text>
</comment>
<dbReference type="RefSeq" id="XP_031872739.1">
    <property type="nucleotide sequence ID" value="XM_032008685.1"/>
</dbReference>
<evidence type="ECO:0000313" key="2">
    <source>
        <dbReference type="EMBL" id="RDL40083.1"/>
    </source>
</evidence>
<dbReference type="GeneID" id="43592911"/>
<evidence type="ECO:0000259" key="1">
    <source>
        <dbReference type="Pfam" id="PF01636"/>
    </source>
</evidence>
<name>A0A370TX40_9HELO</name>
<accession>A0A370TX40</accession>
<dbReference type="PANTHER" id="PTHR21310:SF54">
    <property type="entry name" value="AMINOGLYCOSIDE PHOSPHOTRANSFERASE DOMAIN-CONTAINING PROTEIN"/>
    <property type="match status" value="1"/>
</dbReference>
<dbReference type="InterPro" id="IPR002575">
    <property type="entry name" value="Aminoglycoside_PTrfase"/>
</dbReference>
<dbReference type="STRING" id="2656787.A0A370TX40"/>
<dbReference type="EMBL" id="NPIC01000001">
    <property type="protein sequence ID" value="RDL40083.1"/>
    <property type="molecule type" value="Genomic_DNA"/>
</dbReference>
<proteinExistence type="predicted"/>
<keyword evidence="3" id="KW-1185">Reference proteome</keyword>
<dbReference type="InterPro" id="IPR011009">
    <property type="entry name" value="Kinase-like_dom_sf"/>
</dbReference>